<protein>
    <submittedName>
        <fullName evidence="1">Uncharacterized protein</fullName>
    </submittedName>
</protein>
<dbReference type="RefSeq" id="WP_129517780.1">
    <property type="nucleotide sequence ID" value="NZ_QWEX01000003.1"/>
</dbReference>
<name>A0A4Q2A7W2_9BURK</name>
<evidence type="ECO:0000313" key="2">
    <source>
        <dbReference type="Proteomes" id="UP000289650"/>
    </source>
</evidence>
<evidence type="ECO:0000313" key="1">
    <source>
        <dbReference type="EMBL" id="RXV65337.1"/>
    </source>
</evidence>
<dbReference type="Proteomes" id="UP000289650">
    <property type="component" value="Unassembled WGS sequence"/>
</dbReference>
<dbReference type="AlphaFoldDB" id="A0A4Q2A7W2"/>
<dbReference type="EMBL" id="QWEX01000003">
    <property type="protein sequence ID" value="RXV65337.1"/>
    <property type="molecule type" value="Genomic_DNA"/>
</dbReference>
<gene>
    <name evidence="1" type="ORF">D1006_35165</name>
</gene>
<dbReference type="InterPro" id="IPR016039">
    <property type="entry name" value="Thiolase-like"/>
</dbReference>
<organism evidence="1 2">
    <name type="scientific">Burkholderia stabilis</name>
    <dbReference type="NCBI Taxonomy" id="95485"/>
    <lineage>
        <taxon>Bacteria</taxon>
        <taxon>Pseudomonadati</taxon>
        <taxon>Pseudomonadota</taxon>
        <taxon>Betaproteobacteria</taxon>
        <taxon>Burkholderiales</taxon>
        <taxon>Burkholderiaceae</taxon>
        <taxon>Burkholderia</taxon>
        <taxon>Burkholderia cepacia complex</taxon>
    </lineage>
</organism>
<dbReference type="OrthoDB" id="9031951at2"/>
<dbReference type="GO" id="GO:0016746">
    <property type="term" value="F:acyltransferase activity"/>
    <property type="evidence" value="ECO:0007669"/>
    <property type="project" value="InterPro"/>
</dbReference>
<accession>A0A4Q2A7W2</accession>
<sequence length="286" mass="30707">MEILGAAVTIRGEKNDMQSYLDNCVTDLARLALEQARYLPSEVDLVVSLSISPNRVAEDVAIAGPRFTHQGKRDLRAQHAAVFDLLDADWTLALDLTQSHCHWLGYRSALVIRTKALKDVEHVGTSGFADGARATVLTPGRNSAGHVSSYADLGGLGLASVTATPARRAERVGLVARLKGRFDTGFGADQDDSSVPILTVVEDVRNRVAAPVSVLFHESWLDEAAAIGGGFMYVEGARGLPNPFQSPAWFADCVCSAEPARNGEQTVASLTLNVFRQRVACCVMEV</sequence>
<proteinExistence type="predicted"/>
<comment type="caution">
    <text evidence="1">The sequence shown here is derived from an EMBL/GenBank/DDBJ whole genome shotgun (WGS) entry which is preliminary data.</text>
</comment>
<dbReference type="Gene3D" id="3.40.47.10">
    <property type="match status" value="1"/>
</dbReference>
<reference evidence="1 2" key="1">
    <citation type="submission" date="2018-08" db="EMBL/GenBank/DDBJ databases">
        <title>Mountain-cultivated ginseng endophyte, Burkholderia stabilis and its activity against ginseng root rot disease.</title>
        <authorList>
            <person name="Tapan Kumar M."/>
            <person name="Bae H."/>
            <person name="Shanmugam G."/>
            <person name="Jeon J."/>
        </authorList>
    </citation>
    <scope>NUCLEOTIDE SEQUENCE [LARGE SCALE GENOMIC DNA]</scope>
    <source>
        <strain evidence="1 2">EB159</strain>
    </source>
</reference>